<feature type="domain" description="DNA polymerase III delta N-terminal" evidence="9">
    <location>
        <begin position="21"/>
        <end position="141"/>
    </location>
</feature>
<dbReference type="Pfam" id="PF21694">
    <property type="entry name" value="DNA_pol3_delta_C"/>
    <property type="match status" value="1"/>
</dbReference>
<evidence type="ECO:0000256" key="7">
    <source>
        <dbReference type="ARBA" id="ARBA00034754"/>
    </source>
</evidence>
<dbReference type="Gene3D" id="1.10.8.60">
    <property type="match status" value="1"/>
</dbReference>
<evidence type="ECO:0000256" key="3">
    <source>
        <dbReference type="ARBA" id="ARBA00022679"/>
    </source>
</evidence>
<gene>
    <name evidence="11" type="ORF">SAMN04489723_11142</name>
</gene>
<dbReference type="AlphaFoldDB" id="A0A1I1B7T4"/>
<dbReference type="PANTHER" id="PTHR34388">
    <property type="entry name" value="DNA POLYMERASE III SUBUNIT DELTA"/>
    <property type="match status" value="1"/>
</dbReference>
<accession>A0A1I1B7T4</accession>
<keyword evidence="3" id="KW-0808">Transferase</keyword>
<dbReference type="GO" id="GO:0009360">
    <property type="term" value="C:DNA polymerase III complex"/>
    <property type="evidence" value="ECO:0007669"/>
    <property type="project" value="InterPro"/>
</dbReference>
<evidence type="ECO:0000256" key="1">
    <source>
        <dbReference type="ARBA" id="ARBA00012417"/>
    </source>
</evidence>
<comment type="catalytic activity">
    <reaction evidence="8">
        <text>DNA(n) + a 2'-deoxyribonucleoside 5'-triphosphate = DNA(n+1) + diphosphate</text>
        <dbReference type="Rhea" id="RHEA:22508"/>
        <dbReference type="Rhea" id="RHEA-COMP:17339"/>
        <dbReference type="Rhea" id="RHEA-COMP:17340"/>
        <dbReference type="ChEBI" id="CHEBI:33019"/>
        <dbReference type="ChEBI" id="CHEBI:61560"/>
        <dbReference type="ChEBI" id="CHEBI:173112"/>
        <dbReference type="EC" id="2.7.7.7"/>
    </reaction>
</comment>
<evidence type="ECO:0000256" key="8">
    <source>
        <dbReference type="ARBA" id="ARBA00049244"/>
    </source>
</evidence>
<dbReference type="InterPro" id="IPR048466">
    <property type="entry name" value="DNA_pol3_delta-like_C"/>
</dbReference>
<dbReference type="SUPFAM" id="SSF52540">
    <property type="entry name" value="P-loop containing nucleoside triphosphate hydrolases"/>
    <property type="match status" value="1"/>
</dbReference>
<dbReference type="RefSeq" id="WP_092898702.1">
    <property type="nucleotide sequence ID" value="NZ_CAXBIU010000079.1"/>
</dbReference>
<sequence length="342" mass="39202">MPQQPQAVLKDLKAKKFAPIYFLDGEEPFFIDQITDFIEKNAIAEHERGFNQVVLYGKDSNVGMILNNARKFPMMSDRQVVIVKEAQSLSDLTKEDSQKLLVSYVQNPLPSTILVFAHKYKKLDGRSALYKELDKKTVYVRSDKVKDYKLTDWIEGFIKETEHSIDTRAALLLADSIGNNLEVLSNEIGKMLINFREPTKITNEHISKYIGINKDYNNFEFLKAIGFKDVIKANKIIHYFIQNPKANPVIPMFSLMFNYFTRIALIHQAKKTGANEQQLASLLGLPPFVVKEYMVASRNYNLGKVIDVFAYIKEADLRFKGVDSGSMSEAENLRELVYKILH</sequence>
<dbReference type="GO" id="GO:0003677">
    <property type="term" value="F:DNA binding"/>
    <property type="evidence" value="ECO:0007669"/>
    <property type="project" value="InterPro"/>
</dbReference>
<dbReference type="OrthoDB" id="1172326at2"/>
<dbReference type="Proteomes" id="UP000198790">
    <property type="component" value="Unassembled WGS sequence"/>
</dbReference>
<evidence type="ECO:0000259" key="9">
    <source>
        <dbReference type="Pfam" id="PF06144"/>
    </source>
</evidence>
<evidence type="ECO:0000259" key="10">
    <source>
        <dbReference type="Pfam" id="PF21694"/>
    </source>
</evidence>
<dbReference type="Pfam" id="PF06144">
    <property type="entry name" value="DNA_pol3_delta"/>
    <property type="match status" value="1"/>
</dbReference>
<name>A0A1I1B7T4_9BACT</name>
<dbReference type="InterPro" id="IPR005790">
    <property type="entry name" value="DNA_polIII_delta"/>
</dbReference>
<comment type="similarity">
    <text evidence="7">Belongs to the DNA polymerase HolA subunit family.</text>
</comment>
<organism evidence="11 12">
    <name type="scientific">Algoriphagus aquimarinus</name>
    <dbReference type="NCBI Taxonomy" id="237018"/>
    <lineage>
        <taxon>Bacteria</taxon>
        <taxon>Pseudomonadati</taxon>
        <taxon>Bacteroidota</taxon>
        <taxon>Cytophagia</taxon>
        <taxon>Cytophagales</taxon>
        <taxon>Cyclobacteriaceae</taxon>
        <taxon>Algoriphagus</taxon>
    </lineage>
</organism>
<dbReference type="GO" id="GO:0003887">
    <property type="term" value="F:DNA-directed DNA polymerase activity"/>
    <property type="evidence" value="ECO:0007669"/>
    <property type="project" value="UniProtKB-KW"/>
</dbReference>
<dbReference type="EC" id="2.7.7.7" evidence="1"/>
<proteinExistence type="inferred from homology"/>
<evidence type="ECO:0000256" key="2">
    <source>
        <dbReference type="ARBA" id="ARBA00017703"/>
    </source>
</evidence>
<dbReference type="STRING" id="237018.SAMN04489723_11142"/>
<dbReference type="SUPFAM" id="SSF48019">
    <property type="entry name" value="post-AAA+ oligomerization domain-like"/>
    <property type="match status" value="1"/>
</dbReference>
<keyword evidence="12" id="KW-1185">Reference proteome</keyword>
<evidence type="ECO:0000256" key="6">
    <source>
        <dbReference type="ARBA" id="ARBA00022932"/>
    </source>
</evidence>
<dbReference type="Gene3D" id="1.20.272.10">
    <property type="match status" value="1"/>
</dbReference>
<evidence type="ECO:0000313" key="11">
    <source>
        <dbReference type="EMBL" id="SFB45726.1"/>
    </source>
</evidence>
<dbReference type="GO" id="GO:0006261">
    <property type="term" value="P:DNA-templated DNA replication"/>
    <property type="evidence" value="ECO:0007669"/>
    <property type="project" value="TreeGrafter"/>
</dbReference>
<evidence type="ECO:0000313" key="12">
    <source>
        <dbReference type="Proteomes" id="UP000198790"/>
    </source>
</evidence>
<keyword evidence="4" id="KW-0548">Nucleotidyltransferase</keyword>
<evidence type="ECO:0000256" key="5">
    <source>
        <dbReference type="ARBA" id="ARBA00022705"/>
    </source>
</evidence>
<feature type="domain" description="DNA polymerase III delta subunit-like C-terminal" evidence="10">
    <location>
        <begin position="217"/>
        <end position="321"/>
    </location>
</feature>
<keyword evidence="6" id="KW-0239">DNA-directed DNA polymerase</keyword>
<dbReference type="NCBIfam" id="TIGR01128">
    <property type="entry name" value="holA"/>
    <property type="match status" value="1"/>
</dbReference>
<dbReference type="InterPro" id="IPR010372">
    <property type="entry name" value="DNA_pol3_delta_N"/>
</dbReference>
<keyword evidence="5" id="KW-0235">DNA replication</keyword>
<dbReference type="EMBL" id="FOKK01000011">
    <property type="protein sequence ID" value="SFB45726.1"/>
    <property type="molecule type" value="Genomic_DNA"/>
</dbReference>
<reference evidence="11 12" key="1">
    <citation type="submission" date="2016-10" db="EMBL/GenBank/DDBJ databases">
        <authorList>
            <person name="de Groot N.N."/>
        </authorList>
    </citation>
    <scope>NUCLEOTIDE SEQUENCE [LARGE SCALE GENOMIC DNA]</scope>
    <source>
        <strain evidence="11 12">DSM 23399</strain>
    </source>
</reference>
<protein>
    <recommendedName>
        <fullName evidence="2">DNA polymerase III subunit delta</fullName>
        <ecNumber evidence="1">2.7.7.7</ecNumber>
    </recommendedName>
</protein>
<dbReference type="InterPro" id="IPR008921">
    <property type="entry name" value="DNA_pol3_clamp-load_cplx_C"/>
</dbReference>
<evidence type="ECO:0000256" key="4">
    <source>
        <dbReference type="ARBA" id="ARBA00022695"/>
    </source>
</evidence>
<dbReference type="PANTHER" id="PTHR34388:SF1">
    <property type="entry name" value="DNA POLYMERASE III SUBUNIT DELTA"/>
    <property type="match status" value="1"/>
</dbReference>
<dbReference type="Gene3D" id="3.40.50.300">
    <property type="entry name" value="P-loop containing nucleotide triphosphate hydrolases"/>
    <property type="match status" value="1"/>
</dbReference>
<dbReference type="InterPro" id="IPR027417">
    <property type="entry name" value="P-loop_NTPase"/>
</dbReference>